<organism evidence="1 2">
    <name type="scientific">Moheibacter stercoris</name>
    <dbReference type="NCBI Taxonomy" id="1628251"/>
    <lineage>
        <taxon>Bacteria</taxon>
        <taxon>Pseudomonadati</taxon>
        <taxon>Bacteroidota</taxon>
        <taxon>Flavobacteriia</taxon>
        <taxon>Flavobacteriales</taxon>
        <taxon>Weeksellaceae</taxon>
        <taxon>Moheibacter</taxon>
    </lineage>
</organism>
<accession>A0ABV2LW67</accession>
<dbReference type="Gene3D" id="3.30.1460.10">
    <property type="match status" value="1"/>
</dbReference>
<protein>
    <recommendedName>
        <fullName evidence="3">Sensory transduction regulator</fullName>
    </recommendedName>
</protein>
<dbReference type="SUPFAM" id="SSF69635">
    <property type="entry name" value="Type III secretory system chaperone-like"/>
    <property type="match status" value="1"/>
</dbReference>
<dbReference type="Proteomes" id="UP001549146">
    <property type="component" value="Unassembled WGS sequence"/>
</dbReference>
<sequence length="152" mass="17620">MLKILAFFIILLHKLTTFSGEIKIMDYKTVKTYIEKMNYTIVDANEKEGVLVIENLMDGVRNLIVGVVSPVLILEQYLFTLKEDNLDTFKSLLIKNRDIIHGAFALTEDGKKVIFRYSLQLHNLDFNEFEAAINSLSLLMSEYYEQLIKFSK</sequence>
<name>A0ABV2LW67_9FLAO</name>
<proteinExistence type="predicted"/>
<evidence type="ECO:0000313" key="1">
    <source>
        <dbReference type="EMBL" id="MET3731792.1"/>
    </source>
</evidence>
<dbReference type="Pfam" id="PF22550">
    <property type="entry name" value="CesT_Tir_1"/>
    <property type="match status" value="1"/>
</dbReference>
<reference evidence="1 2" key="1">
    <citation type="submission" date="2024-06" db="EMBL/GenBank/DDBJ databases">
        <title>Genomic Encyclopedia of Type Strains, Phase IV (KMG-IV): sequencing the most valuable type-strain genomes for metagenomic binning, comparative biology and taxonomic classification.</title>
        <authorList>
            <person name="Goeker M."/>
        </authorList>
    </citation>
    <scope>NUCLEOTIDE SEQUENCE [LARGE SCALE GENOMIC DNA]</scope>
    <source>
        <strain evidence="1 2">DSM 29388</strain>
    </source>
</reference>
<dbReference type="EMBL" id="JBEPMO010000006">
    <property type="protein sequence ID" value="MET3731792.1"/>
    <property type="molecule type" value="Genomic_DNA"/>
</dbReference>
<dbReference type="InterPro" id="IPR054345">
    <property type="entry name" value="Tir-like"/>
</dbReference>
<keyword evidence="2" id="KW-1185">Reference proteome</keyword>
<comment type="caution">
    <text evidence="1">The sequence shown here is derived from an EMBL/GenBank/DDBJ whole genome shotgun (WGS) entry which is preliminary data.</text>
</comment>
<evidence type="ECO:0000313" key="2">
    <source>
        <dbReference type="Proteomes" id="UP001549146"/>
    </source>
</evidence>
<evidence type="ECO:0008006" key="3">
    <source>
        <dbReference type="Google" id="ProtNLM"/>
    </source>
</evidence>
<gene>
    <name evidence="1" type="ORF">ABID46_001373</name>
</gene>